<keyword evidence="2" id="KW-1185">Reference proteome</keyword>
<proteinExistence type="predicted"/>
<dbReference type="EMBL" id="JARKNE010000012">
    <property type="protein sequence ID" value="KAK5775483.1"/>
    <property type="molecule type" value="Genomic_DNA"/>
</dbReference>
<organism evidence="1 2">
    <name type="scientific">Gossypium arboreum</name>
    <name type="common">Tree cotton</name>
    <name type="synonym">Gossypium nanking</name>
    <dbReference type="NCBI Taxonomy" id="29729"/>
    <lineage>
        <taxon>Eukaryota</taxon>
        <taxon>Viridiplantae</taxon>
        <taxon>Streptophyta</taxon>
        <taxon>Embryophyta</taxon>
        <taxon>Tracheophyta</taxon>
        <taxon>Spermatophyta</taxon>
        <taxon>Magnoliopsida</taxon>
        <taxon>eudicotyledons</taxon>
        <taxon>Gunneridae</taxon>
        <taxon>Pentapetalae</taxon>
        <taxon>rosids</taxon>
        <taxon>malvids</taxon>
        <taxon>Malvales</taxon>
        <taxon>Malvaceae</taxon>
        <taxon>Malvoideae</taxon>
        <taxon>Gossypium</taxon>
    </lineage>
</organism>
<evidence type="ECO:0000313" key="1">
    <source>
        <dbReference type="EMBL" id="KAK5775483.1"/>
    </source>
</evidence>
<name>A0ABR0MNF0_GOSAR</name>
<gene>
    <name evidence="1" type="ORF">PVK06_043378</name>
</gene>
<evidence type="ECO:0000313" key="2">
    <source>
        <dbReference type="Proteomes" id="UP001358586"/>
    </source>
</evidence>
<dbReference type="PANTHER" id="PTHR33116:SF86">
    <property type="entry name" value="REVERSE TRANSCRIPTASE DOMAIN-CONTAINING PROTEIN"/>
    <property type="match status" value="1"/>
</dbReference>
<comment type="caution">
    <text evidence="1">The sequence shown here is derived from an EMBL/GenBank/DDBJ whole genome shotgun (WGS) entry which is preliminary data.</text>
</comment>
<protein>
    <submittedName>
        <fullName evidence="1">Uncharacterized protein</fullName>
    </submittedName>
</protein>
<accession>A0ABR0MNF0</accession>
<dbReference type="PANTHER" id="PTHR33116">
    <property type="entry name" value="REVERSE TRANSCRIPTASE ZINC-BINDING DOMAIN-CONTAINING PROTEIN-RELATED-RELATED"/>
    <property type="match status" value="1"/>
</dbReference>
<reference evidence="1 2" key="1">
    <citation type="submission" date="2023-03" db="EMBL/GenBank/DDBJ databases">
        <title>WGS of Gossypium arboreum.</title>
        <authorList>
            <person name="Yu D."/>
        </authorList>
    </citation>
    <scope>NUCLEOTIDE SEQUENCE [LARGE SCALE GENOMIC DNA]</scope>
    <source>
        <tissue evidence="1">Leaf</tissue>
    </source>
</reference>
<dbReference type="Proteomes" id="UP001358586">
    <property type="component" value="Chromosome 12"/>
</dbReference>
<sequence>MQSIMVPKGICDSIKEMARQLIWGASEGKQKIALVWWDTICQPRSCGGLGIRCVSDQNKAFMMKLGYNIATKTDTLWVRVLRAKYGINESLSECIMWSRSSFVWKSIVKYNLYREKI</sequence>